<keyword evidence="1" id="KW-0812">Transmembrane</keyword>
<dbReference type="PANTHER" id="PTHR22911">
    <property type="entry name" value="ACYL-MALONYL CONDENSING ENZYME-RELATED"/>
    <property type="match status" value="1"/>
</dbReference>
<feature type="transmembrane region" description="Helical" evidence="1">
    <location>
        <begin position="219"/>
        <end position="238"/>
    </location>
</feature>
<evidence type="ECO:0000259" key="2">
    <source>
        <dbReference type="Pfam" id="PF00892"/>
    </source>
</evidence>
<feature type="non-terminal residue" evidence="3">
    <location>
        <position position="1"/>
    </location>
</feature>
<feature type="transmembrane region" description="Helical" evidence="1">
    <location>
        <begin position="38"/>
        <end position="58"/>
    </location>
</feature>
<dbReference type="SUPFAM" id="SSF103481">
    <property type="entry name" value="Multidrug resistance efflux transporter EmrE"/>
    <property type="match status" value="2"/>
</dbReference>
<name>A0A2D6YKT4_9DELT</name>
<feature type="transmembrane region" description="Helical" evidence="1">
    <location>
        <begin position="150"/>
        <end position="172"/>
    </location>
</feature>
<feature type="transmembrane region" description="Helical" evidence="1">
    <location>
        <begin position="64"/>
        <end position="85"/>
    </location>
</feature>
<keyword evidence="1" id="KW-1133">Transmembrane helix</keyword>
<dbReference type="AlphaFoldDB" id="A0A2D6YKT4"/>
<proteinExistence type="predicted"/>
<dbReference type="GO" id="GO:0016020">
    <property type="term" value="C:membrane"/>
    <property type="evidence" value="ECO:0007669"/>
    <property type="project" value="InterPro"/>
</dbReference>
<organism evidence="3 4">
    <name type="scientific">SAR324 cluster bacterium</name>
    <dbReference type="NCBI Taxonomy" id="2024889"/>
    <lineage>
        <taxon>Bacteria</taxon>
        <taxon>Deltaproteobacteria</taxon>
        <taxon>SAR324 cluster</taxon>
    </lineage>
</organism>
<evidence type="ECO:0000313" key="4">
    <source>
        <dbReference type="Proteomes" id="UP000226525"/>
    </source>
</evidence>
<feature type="transmembrane region" description="Helical" evidence="1">
    <location>
        <begin position="250"/>
        <end position="268"/>
    </location>
</feature>
<dbReference type="EMBL" id="NZEX01000115">
    <property type="protein sequence ID" value="MAH63811.1"/>
    <property type="molecule type" value="Genomic_DNA"/>
</dbReference>
<evidence type="ECO:0000313" key="3">
    <source>
        <dbReference type="EMBL" id="MAH63811.1"/>
    </source>
</evidence>
<feature type="domain" description="EamA" evidence="2">
    <location>
        <begin position="1"/>
        <end position="108"/>
    </location>
</feature>
<accession>A0A2D6YKT4</accession>
<dbReference type="PANTHER" id="PTHR22911:SF76">
    <property type="entry name" value="EAMA DOMAIN-CONTAINING PROTEIN"/>
    <property type="match status" value="1"/>
</dbReference>
<feature type="transmembrane region" description="Helical" evidence="1">
    <location>
        <begin position="92"/>
        <end position="109"/>
    </location>
</feature>
<sequence>PPLLRASWRMQATSLVLLPLFLWQWQLLRKLQIRLQDVLILIGSSFCLGMHFGFWVWSLDHTSLVHSLLFVTSHPLVIVALMLILGQQTRRGHIWGTALGLLGALITLMDTENSGTVTLIGDMAAIAGAVAVVGYFYAGHHLRSTRQWPIFIYALPVTMLAGVWLGMASWALEESVGPLASNWGWFGWWEPEWVLAVAYLAFGPGLCGHTGLNTVMRYLPPVVVSVGMLLEPLLGGIIEWFWRGGTGPGFWTWVGAPMLLAGAGWVTLTNARSKD</sequence>
<dbReference type="Proteomes" id="UP000226525">
    <property type="component" value="Unassembled WGS sequence"/>
</dbReference>
<dbReference type="InterPro" id="IPR000620">
    <property type="entry name" value="EamA_dom"/>
</dbReference>
<gene>
    <name evidence="3" type="ORF">CMN54_10275</name>
</gene>
<reference evidence="4" key="1">
    <citation type="submission" date="2017-09" db="EMBL/GenBank/DDBJ databases">
        <title>The Reconstruction of 2,631 Draft Metagenome-Assembled Genomes from the Global Oceans.</title>
        <authorList>
            <person name="Tully B.J."/>
            <person name="Graham E.D."/>
            <person name="Heidelberg J.F."/>
        </authorList>
    </citation>
    <scope>NUCLEOTIDE SEQUENCE [LARGE SCALE GENOMIC DNA]</scope>
</reference>
<comment type="caution">
    <text evidence="3">The sequence shown here is derived from an EMBL/GenBank/DDBJ whole genome shotgun (WGS) entry which is preliminary data.</text>
</comment>
<feature type="transmembrane region" description="Helical" evidence="1">
    <location>
        <begin position="192"/>
        <end position="212"/>
    </location>
</feature>
<keyword evidence="1" id="KW-0472">Membrane</keyword>
<protein>
    <recommendedName>
        <fullName evidence="2">EamA domain-containing protein</fullName>
    </recommendedName>
</protein>
<evidence type="ECO:0000256" key="1">
    <source>
        <dbReference type="SAM" id="Phobius"/>
    </source>
</evidence>
<dbReference type="InterPro" id="IPR037185">
    <property type="entry name" value="EmrE-like"/>
</dbReference>
<dbReference type="Pfam" id="PF00892">
    <property type="entry name" value="EamA"/>
    <property type="match status" value="1"/>
</dbReference>
<feature type="transmembrane region" description="Helical" evidence="1">
    <location>
        <begin position="115"/>
        <end position="138"/>
    </location>
</feature>